<organism evidence="8 9">
    <name type="scientific">Elusimicrobium minutum (strain Pei191)</name>
    <dbReference type="NCBI Taxonomy" id="445932"/>
    <lineage>
        <taxon>Bacteria</taxon>
        <taxon>Pseudomonadati</taxon>
        <taxon>Elusimicrobiota</taxon>
        <taxon>Elusimicrobia</taxon>
        <taxon>Elusimicrobiales</taxon>
        <taxon>Elusimicrobiaceae</taxon>
        <taxon>Elusimicrobium</taxon>
    </lineage>
</organism>
<dbReference type="EMBL" id="CP001055">
    <property type="protein sequence ID" value="ACC97866.1"/>
    <property type="molecule type" value="Genomic_DNA"/>
</dbReference>
<dbReference type="OrthoDB" id="9796655at2"/>
<dbReference type="RefSeq" id="WP_012414481.1">
    <property type="nucleotide sequence ID" value="NC_010644.1"/>
</dbReference>
<dbReference type="STRING" id="445932.Emin_0306"/>
<dbReference type="PANTHER" id="PTHR43214:SF41">
    <property type="entry name" value="NITRATE_NITRITE RESPONSE REGULATOR PROTEIN NARP"/>
    <property type="match status" value="1"/>
</dbReference>
<dbReference type="SUPFAM" id="SSF52172">
    <property type="entry name" value="CheY-like"/>
    <property type="match status" value="1"/>
</dbReference>
<dbReference type="HOGENOM" id="CLU_000445_90_1_0"/>
<name>B2KBW2_ELUMP</name>
<feature type="domain" description="Response regulatory" evidence="7">
    <location>
        <begin position="3"/>
        <end position="121"/>
    </location>
</feature>
<gene>
    <name evidence="8" type="ordered locus">Emin_0306</name>
</gene>
<dbReference type="CDD" id="cd06170">
    <property type="entry name" value="LuxR_C_like"/>
    <property type="match status" value="1"/>
</dbReference>
<dbReference type="InterPro" id="IPR016032">
    <property type="entry name" value="Sig_transdc_resp-reg_C-effctor"/>
</dbReference>
<dbReference type="PRINTS" id="PR00038">
    <property type="entry name" value="HTHLUXR"/>
</dbReference>
<proteinExistence type="predicted"/>
<dbReference type="InterPro" id="IPR000792">
    <property type="entry name" value="Tscrpt_reg_LuxR_C"/>
</dbReference>
<evidence type="ECO:0000256" key="4">
    <source>
        <dbReference type="ARBA" id="ARBA00023163"/>
    </source>
</evidence>
<dbReference type="InterPro" id="IPR039420">
    <property type="entry name" value="WalR-like"/>
</dbReference>
<accession>B2KBW2</accession>
<dbReference type="SMART" id="SM00421">
    <property type="entry name" value="HTH_LUXR"/>
    <property type="match status" value="1"/>
</dbReference>
<dbReference type="GO" id="GO:0000160">
    <property type="term" value="P:phosphorelay signal transduction system"/>
    <property type="evidence" value="ECO:0007669"/>
    <property type="project" value="InterPro"/>
</dbReference>
<evidence type="ECO:0000256" key="2">
    <source>
        <dbReference type="ARBA" id="ARBA00023015"/>
    </source>
</evidence>
<keyword evidence="1 5" id="KW-0597">Phosphoprotein</keyword>
<evidence type="ECO:0000313" key="8">
    <source>
        <dbReference type="EMBL" id="ACC97866.1"/>
    </source>
</evidence>
<dbReference type="Pfam" id="PF00072">
    <property type="entry name" value="Response_reg"/>
    <property type="match status" value="1"/>
</dbReference>
<dbReference type="CDD" id="cd17535">
    <property type="entry name" value="REC_NarL-like"/>
    <property type="match status" value="1"/>
</dbReference>
<dbReference type="PROSITE" id="PS50110">
    <property type="entry name" value="RESPONSE_REGULATORY"/>
    <property type="match status" value="1"/>
</dbReference>
<evidence type="ECO:0000313" key="9">
    <source>
        <dbReference type="Proteomes" id="UP000001029"/>
    </source>
</evidence>
<dbReference type="PROSITE" id="PS00622">
    <property type="entry name" value="HTH_LUXR_1"/>
    <property type="match status" value="1"/>
</dbReference>
<dbReference type="GO" id="GO:0006355">
    <property type="term" value="P:regulation of DNA-templated transcription"/>
    <property type="evidence" value="ECO:0007669"/>
    <property type="project" value="InterPro"/>
</dbReference>
<keyword evidence="4" id="KW-0804">Transcription</keyword>
<sequence>MIRILLADDHALVRDGIKSILERKGKNISVVAEMGNGKEMLDYAVKNKNIDVYVVDIAMPILNGIAAVQKLLKINPDAKVIVLSMYDDRASVEKAFKAGARGFVVKVSSADEIIEAIKEVSAGRFYLCSKVSKFVVQGFLGKASPSKKDPSGLTPKEKQILQLIAEGFSSKEIAKEFGLSLNTVHVHRNNIMRKLDIHKQAELVRYAIKEGIAHL</sequence>
<evidence type="ECO:0000256" key="3">
    <source>
        <dbReference type="ARBA" id="ARBA00023125"/>
    </source>
</evidence>
<dbReference type="PROSITE" id="PS50043">
    <property type="entry name" value="HTH_LUXR_2"/>
    <property type="match status" value="1"/>
</dbReference>
<keyword evidence="9" id="KW-1185">Reference proteome</keyword>
<dbReference type="SMART" id="SM00448">
    <property type="entry name" value="REC"/>
    <property type="match status" value="1"/>
</dbReference>
<dbReference type="GO" id="GO:0003677">
    <property type="term" value="F:DNA binding"/>
    <property type="evidence" value="ECO:0007669"/>
    <property type="project" value="UniProtKB-KW"/>
</dbReference>
<feature type="modified residue" description="4-aspartylphosphate" evidence="5">
    <location>
        <position position="56"/>
    </location>
</feature>
<dbReference type="InterPro" id="IPR058245">
    <property type="entry name" value="NreC/VraR/RcsB-like_REC"/>
</dbReference>
<keyword evidence="3" id="KW-0238">DNA-binding</keyword>
<evidence type="ECO:0000259" key="7">
    <source>
        <dbReference type="PROSITE" id="PS50110"/>
    </source>
</evidence>
<evidence type="ECO:0000256" key="1">
    <source>
        <dbReference type="ARBA" id="ARBA00022553"/>
    </source>
</evidence>
<keyword evidence="2" id="KW-0805">Transcription regulation</keyword>
<dbReference type="Proteomes" id="UP000001029">
    <property type="component" value="Chromosome"/>
</dbReference>
<dbReference type="SUPFAM" id="SSF46894">
    <property type="entry name" value="C-terminal effector domain of the bipartite response regulators"/>
    <property type="match status" value="1"/>
</dbReference>
<evidence type="ECO:0000256" key="5">
    <source>
        <dbReference type="PROSITE-ProRule" id="PRU00169"/>
    </source>
</evidence>
<dbReference type="InterPro" id="IPR001789">
    <property type="entry name" value="Sig_transdc_resp-reg_receiver"/>
</dbReference>
<dbReference type="Pfam" id="PF00196">
    <property type="entry name" value="GerE"/>
    <property type="match status" value="1"/>
</dbReference>
<dbReference type="Gene3D" id="3.40.50.2300">
    <property type="match status" value="1"/>
</dbReference>
<dbReference type="InterPro" id="IPR011006">
    <property type="entry name" value="CheY-like_superfamily"/>
</dbReference>
<dbReference type="KEGG" id="emi:Emin_0306"/>
<protein>
    <submittedName>
        <fullName evidence="8">Two-component transcriptional regulator, LuxR family</fullName>
    </submittedName>
</protein>
<reference evidence="8 9" key="1">
    <citation type="journal article" date="2009" name="Appl. Environ. Microbiol.">
        <title>Genomic analysis of 'Elusimicrobium minutum,' the first cultivated representative of the phylum 'Elusimicrobia' (formerly termite group 1).</title>
        <authorList>
            <person name="Herlemann D.P.R."/>
            <person name="Geissinger O."/>
            <person name="Ikeda-Ohtsubo W."/>
            <person name="Kunin V."/>
            <person name="Sun H."/>
            <person name="Lapidus A."/>
            <person name="Hugenholtz P."/>
            <person name="Brune A."/>
        </authorList>
    </citation>
    <scope>NUCLEOTIDE SEQUENCE [LARGE SCALE GENOMIC DNA]</scope>
    <source>
        <strain evidence="8 9">Pei191</strain>
    </source>
</reference>
<dbReference type="AlphaFoldDB" id="B2KBW2"/>
<dbReference type="PANTHER" id="PTHR43214">
    <property type="entry name" value="TWO-COMPONENT RESPONSE REGULATOR"/>
    <property type="match status" value="1"/>
</dbReference>
<evidence type="ECO:0000259" key="6">
    <source>
        <dbReference type="PROSITE" id="PS50043"/>
    </source>
</evidence>
<feature type="domain" description="HTH luxR-type" evidence="6">
    <location>
        <begin position="146"/>
        <end position="211"/>
    </location>
</feature>